<evidence type="ECO:0000313" key="7">
    <source>
        <dbReference type="EMBL" id="PWK31922.1"/>
    </source>
</evidence>
<dbReference type="PANTHER" id="PTHR32322:SF9">
    <property type="entry name" value="AMINO-ACID METABOLITE EFFLUX PUMP-RELATED"/>
    <property type="match status" value="1"/>
</dbReference>
<feature type="domain" description="EamA" evidence="6">
    <location>
        <begin position="7"/>
        <end position="131"/>
    </location>
</feature>
<sequence length="311" mass="32549">MLAKDRLLALGIILVWGLNFVVIRVGLNGMPPMLLGALRFLFVAFPAILFVPRPRVPWRKLLAYGGFISLGQFAFLFYAMAVGMPAGLASLVLQSQVFFTVAFAALYLREPVRWHHLVGMLVAAGGLALIGTGMSGSAGSGHGMTLAGFVLTLCAAASWATGNIVSKTIGPVDLLGLVVWGALVPIVPFALLSLAFEGPARIEASLTHLSGMAIFAVAYLAYAATIFGYTIWGRLLNRYPASKVAPLTLLVPPVGLISSHLLLGEDLAAAQWIGAAVVMAGLLVSVFGGRLPLAGRLTASPASSRSPENKG</sequence>
<evidence type="ECO:0000259" key="6">
    <source>
        <dbReference type="Pfam" id="PF00892"/>
    </source>
</evidence>
<feature type="transmembrane region" description="Helical" evidence="5">
    <location>
        <begin position="117"/>
        <end position="138"/>
    </location>
</feature>
<evidence type="ECO:0000256" key="4">
    <source>
        <dbReference type="ARBA" id="ARBA00023136"/>
    </source>
</evidence>
<dbReference type="InterPro" id="IPR037185">
    <property type="entry name" value="EmrE-like"/>
</dbReference>
<feature type="transmembrane region" description="Helical" evidence="5">
    <location>
        <begin position="87"/>
        <end position="108"/>
    </location>
</feature>
<evidence type="ECO:0000256" key="1">
    <source>
        <dbReference type="ARBA" id="ARBA00004141"/>
    </source>
</evidence>
<feature type="transmembrane region" description="Helical" evidence="5">
    <location>
        <begin position="244"/>
        <end position="263"/>
    </location>
</feature>
<feature type="transmembrane region" description="Helical" evidence="5">
    <location>
        <begin position="7"/>
        <end position="27"/>
    </location>
</feature>
<comment type="subcellular location">
    <subcellularLocation>
        <location evidence="1">Membrane</location>
        <topology evidence="1">Multi-pass membrane protein</topology>
    </subcellularLocation>
</comment>
<protein>
    <submittedName>
        <fullName evidence="7">O-acetylserine/cysteine efflux transporter</fullName>
    </submittedName>
</protein>
<evidence type="ECO:0000256" key="3">
    <source>
        <dbReference type="ARBA" id="ARBA00022989"/>
    </source>
</evidence>
<evidence type="ECO:0000256" key="2">
    <source>
        <dbReference type="ARBA" id="ARBA00022692"/>
    </source>
</evidence>
<dbReference type="Proteomes" id="UP000245754">
    <property type="component" value="Unassembled WGS sequence"/>
</dbReference>
<organism evidence="7 8">
    <name type="scientific">Cupriavidus plantarum</name>
    <dbReference type="NCBI Taxonomy" id="942865"/>
    <lineage>
        <taxon>Bacteria</taxon>
        <taxon>Pseudomonadati</taxon>
        <taxon>Pseudomonadota</taxon>
        <taxon>Betaproteobacteria</taxon>
        <taxon>Burkholderiales</taxon>
        <taxon>Burkholderiaceae</taxon>
        <taxon>Cupriavidus</taxon>
    </lineage>
</organism>
<keyword evidence="4 5" id="KW-0472">Membrane</keyword>
<keyword evidence="8" id="KW-1185">Reference proteome</keyword>
<feature type="domain" description="EamA" evidence="6">
    <location>
        <begin position="148"/>
        <end position="286"/>
    </location>
</feature>
<comment type="caution">
    <text evidence="7">The sequence shown here is derived from an EMBL/GenBank/DDBJ whole genome shotgun (WGS) entry which is preliminary data.</text>
</comment>
<dbReference type="InterPro" id="IPR000620">
    <property type="entry name" value="EamA_dom"/>
</dbReference>
<dbReference type="Pfam" id="PF00892">
    <property type="entry name" value="EamA"/>
    <property type="match status" value="2"/>
</dbReference>
<feature type="transmembrane region" description="Helical" evidence="5">
    <location>
        <begin position="269"/>
        <end position="288"/>
    </location>
</feature>
<name>A0A316EMV8_9BURK</name>
<dbReference type="AlphaFoldDB" id="A0A316EMV8"/>
<proteinExistence type="predicted"/>
<reference evidence="7 8" key="1">
    <citation type="submission" date="2018-05" db="EMBL/GenBank/DDBJ databases">
        <title>Genomic Encyclopedia of Type Strains, Phase IV (KMG-V): Genome sequencing to study the core and pangenomes of soil and plant-associated prokaryotes.</title>
        <authorList>
            <person name="Whitman W."/>
        </authorList>
    </citation>
    <scope>NUCLEOTIDE SEQUENCE [LARGE SCALE GENOMIC DNA]</scope>
    <source>
        <strain evidence="7 8">SLV-132</strain>
    </source>
</reference>
<accession>A0A316EMV8</accession>
<feature type="transmembrane region" description="Helical" evidence="5">
    <location>
        <begin position="33"/>
        <end position="52"/>
    </location>
</feature>
<feature type="transmembrane region" description="Helical" evidence="5">
    <location>
        <begin position="144"/>
        <end position="162"/>
    </location>
</feature>
<dbReference type="PANTHER" id="PTHR32322">
    <property type="entry name" value="INNER MEMBRANE TRANSPORTER"/>
    <property type="match status" value="1"/>
</dbReference>
<evidence type="ECO:0000313" key="8">
    <source>
        <dbReference type="Proteomes" id="UP000245754"/>
    </source>
</evidence>
<evidence type="ECO:0000256" key="5">
    <source>
        <dbReference type="SAM" id="Phobius"/>
    </source>
</evidence>
<dbReference type="SUPFAM" id="SSF103481">
    <property type="entry name" value="Multidrug resistance efflux transporter EmrE"/>
    <property type="match status" value="2"/>
</dbReference>
<feature type="transmembrane region" description="Helical" evidence="5">
    <location>
        <begin position="208"/>
        <end position="232"/>
    </location>
</feature>
<keyword evidence="3 5" id="KW-1133">Transmembrane helix</keyword>
<feature type="transmembrane region" description="Helical" evidence="5">
    <location>
        <begin position="174"/>
        <end position="196"/>
    </location>
</feature>
<dbReference type="RefSeq" id="WP_109585287.1">
    <property type="nucleotide sequence ID" value="NZ_QGGT01000008.1"/>
</dbReference>
<dbReference type="InterPro" id="IPR050638">
    <property type="entry name" value="AA-Vitamin_Transporters"/>
</dbReference>
<feature type="transmembrane region" description="Helical" evidence="5">
    <location>
        <begin position="61"/>
        <end position="81"/>
    </location>
</feature>
<dbReference type="GO" id="GO:0016020">
    <property type="term" value="C:membrane"/>
    <property type="evidence" value="ECO:0007669"/>
    <property type="project" value="UniProtKB-SubCell"/>
</dbReference>
<gene>
    <name evidence="7" type="ORF">C7419_10863</name>
</gene>
<dbReference type="EMBL" id="QGGT01000008">
    <property type="protein sequence ID" value="PWK31922.1"/>
    <property type="molecule type" value="Genomic_DNA"/>
</dbReference>
<keyword evidence="2 5" id="KW-0812">Transmembrane</keyword>